<feature type="domain" description="Amidohydrolase-related" evidence="5">
    <location>
        <begin position="40"/>
        <end position="178"/>
    </location>
</feature>
<evidence type="ECO:0000313" key="6">
    <source>
        <dbReference type="EnsemblPlants" id="Kaladp0011s0039.1.v1.1"/>
    </source>
</evidence>
<sequence>MTEIADVLVIGGKIVRVGQRLLEKMRLDNFTRVINATGKYVMPGGIDPHTHLHFDVGGMVSHDDYLSGQSAALAGGTTMTMDFVMPTNGSYIKGLEAYFKNAEVAVTDYGFHAQIIFWNQTVSDELEIMVKEYGMNSFKFFQALDFMIRDDQMLEGFEKCKSLGAIAMLHAENGDSVTHEQKKLLALGVTSVKGHPLSRPPFVC</sequence>
<reference evidence="6" key="1">
    <citation type="submission" date="2021-01" db="UniProtKB">
        <authorList>
            <consortium name="EnsemblPlants"/>
        </authorList>
    </citation>
    <scope>IDENTIFICATION</scope>
</reference>
<evidence type="ECO:0000256" key="3">
    <source>
        <dbReference type="ARBA" id="ARBA00036696"/>
    </source>
</evidence>
<dbReference type="EC" id="3.5.2.2" evidence="4"/>
<evidence type="ECO:0000313" key="7">
    <source>
        <dbReference type="Proteomes" id="UP000594263"/>
    </source>
</evidence>
<comment type="similarity">
    <text evidence="2">Belongs to the metallo-dependent hydrolases superfamily. Hydantoinase/dihydropyrimidinase family.</text>
</comment>
<dbReference type="EnsemblPlants" id="Kaladp0011s0039.1.v1.1">
    <property type="protein sequence ID" value="Kaladp0011s0039.1.v1.1"/>
    <property type="gene ID" value="Kaladp0011s0039.v1.1"/>
</dbReference>
<dbReference type="FunFam" id="3.20.20.140:FF:000174">
    <property type="entry name" value="Dihydropyrimidinase-related protein 2"/>
    <property type="match status" value="1"/>
</dbReference>
<organism evidence="6 7">
    <name type="scientific">Kalanchoe fedtschenkoi</name>
    <name type="common">Lavender scallops</name>
    <name type="synonym">South American air plant</name>
    <dbReference type="NCBI Taxonomy" id="63787"/>
    <lineage>
        <taxon>Eukaryota</taxon>
        <taxon>Viridiplantae</taxon>
        <taxon>Streptophyta</taxon>
        <taxon>Embryophyta</taxon>
        <taxon>Tracheophyta</taxon>
        <taxon>Spermatophyta</taxon>
        <taxon>Magnoliopsida</taxon>
        <taxon>eudicotyledons</taxon>
        <taxon>Gunneridae</taxon>
        <taxon>Pentapetalae</taxon>
        <taxon>Saxifragales</taxon>
        <taxon>Crassulaceae</taxon>
        <taxon>Kalanchoe</taxon>
    </lineage>
</organism>
<dbReference type="InterPro" id="IPR032466">
    <property type="entry name" value="Metal_Hydrolase"/>
</dbReference>
<evidence type="ECO:0000256" key="4">
    <source>
        <dbReference type="ARBA" id="ARBA00039113"/>
    </source>
</evidence>
<evidence type="ECO:0000256" key="2">
    <source>
        <dbReference type="ARBA" id="ARBA00008829"/>
    </source>
</evidence>
<accession>A0A7N0RGM9</accession>
<comment type="cofactor">
    <cofactor evidence="1">
        <name>Zn(2+)</name>
        <dbReference type="ChEBI" id="CHEBI:29105"/>
    </cofactor>
</comment>
<dbReference type="Gramene" id="Kaladp0011s0039.1.v1.1">
    <property type="protein sequence ID" value="Kaladp0011s0039.1.v1.1"/>
    <property type="gene ID" value="Kaladp0011s0039.v1.1"/>
</dbReference>
<dbReference type="PANTHER" id="PTHR11647:SF1">
    <property type="entry name" value="COLLAPSIN RESPONSE MEDIATOR PROTEIN"/>
    <property type="match status" value="1"/>
</dbReference>
<dbReference type="Gene3D" id="3.20.20.140">
    <property type="entry name" value="Metal-dependent hydrolases"/>
    <property type="match status" value="1"/>
</dbReference>
<dbReference type="InterPro" id="IPR006680">
    <property type="entry name" value="Amidohydro-rel"/>
</dbReference>
<dbReference type="InterPro" id="IPR011059">
    <property type="entry name" value="Metal-dep_hydrolase_composite"/>
</dbReference>
<evidence type="ECO:0000259" key="5">
    <source>
        <dbReference type="Pfam" id="PF01979"/>
    </source>
</evidence>
<evidence type="ECO:0000256" key="1">
    <source>
        <dbReference type="ARBA" id="ARBA00001947"/>
    </source>
</evidence>
<dbReference type="InterPro" id="IPR050378">
    <property type="entry name" value="Metallo-dep_Hydrolases_sf"/>
</dbReference>
<name>A0A7N0RGM9_KALFE</name>
<comment type="catalytic activity">
    <reaction evidence="3">
        <text>5,6-dihydrouracil + H2O = 3-(carbamoylamino)propanoate + H(+)</text>
        <dbReference type="Rhea" id="RHEA:16121"/>
        <dbReference type="ChEBI" id="CHEBI:11892"/>
        <dbReference type="ChEBI" id="CHEBI:15377"/>
        <dbReference type="ChEBI" id="CHEBI:15378"/>
        <dbReference type="ChEBI" id="CHEBI:15901"/>
        <dbReference type="EC" id="3.5.2.2"/>
    </reaction>
</comment>
<dbReference type="SUPFAM" id="SSF51556">
    <property type="entry name" value="Metallo-dependent hydrolases"/>
    <property type="match status" value="1"/>
</dbReference>
<keyword evidence="7" id="KW-1185">Reference proteome</keyword>
<dbReference type="GO" id="GO:0005829">
    <property type="term" value="C:cytosol"/>
    <property type="evidence" value="ECO:0007669"/>
    <property type="project" value="TreeGrafter"/>
</dbReference>
<proteinExistence type="inferred from homology"/>
<dbReference type="GO" id="GO:0006208">
    <property type="term" value="P:pyrimidine nucleobase catabolic process"/>
    <property type="evidence" value="ECO:0007669"/>
    <property type="project" value="TreeGrafter"/>
</dbReference>
<dbReference type="PANTHER" id="PTHR11647">
    <property type="entry name" value="HYDRANTOINASE/DIHYDROPYRIMIDINASE FAMILY MEMBER"/>
    <property type="match status" value="1"/>
</dbReference>
<dbReference type="Proteomes" id="UP000594263">
    <property type="component" value="Unplaced"/>
</dbReference>
<dbReference type="GO" id="GO:0004157">
    <property type="term" value="F:dihydropyrimidinase activity"/>
    <property type="evidence" value="ECO:0007669"/>
    <property type="project" value="UniProtKB-EC"/>
</dbReference>
<dbReference type="Pfam" id="PF01979">
    <property type="entry name" value="Amidohydro_1"/>
    <property type="match status" value="1"/>
</dbReference>
<dbReference type="AlphaFoldDB" id="A0A7N0RGM9"/>
<protein>
    <recommendedName>
        <fullName evidence="4">dihydropyrimidinase</fullName>
        <ecNumber evidence="4">3.5.2.2</ecNumber>
    </recommendedName>
</protein>
<dbReference type="SUPFAM" id="SSF51338">
    <property type="entry name" value="Composite domain of metallo-dependent hydrolases"/>
    <property type="match status" value="1"/>
</dbReference>